<dbReference type="OrthoDB" id="9787435at2"/>
<sequence>MRAAVISGNGAAPVLQDFPEPTAQAGSVLIEVDTAGLGGWDVLGAYRLGVQYPCVIRGEGVGRAEDGRRVYFGERSIAPWGAWADKTLVPAAEVWDVPDDIDDRTAITMGIAGTGILVPLEAAKIQPGESVLILGATGVLGQIGLQLARNLGAGRVVAAARGQAALDRLVERGLADASVAMGGENDTEALMAASGGDGFDVVLDLVFGKPFLSAVKATKWGARLITIGTGAGRVVELNIGDLLFRTLTCIGTGQRPPADREAIWRRLLAMQKDQNLVIDYVDYDFGDASEAWAAQVSGPHAKITAKVR</sequence>
<dbReference type="SUPFAM" id="SSF51735">
    <property type="entry name" value="NAD(P)-binding Rossmann-fold domains"/>
    <property type="match status" value="1"/>
</dbReference>
<dbReference type="eggNOG" id="COG0604">
    <property type="taxonomic scope" value="Bacteria"/>
</dbReference>
<name>B0T5N6_CAUSK</name>
<dbReference type="PANTHER" id="PTHR43677:SF11">
    <property type="entry name" value="ZINC-CONTAINING ALCOHOL DEHYDROGENASE"/>
    <property type="match status" value="1"/>
</dbReference>
<dbReference type="GO" id="GO:0016491">
    <property type="term" value="F:oxidoreductase activity"/>
    <property type="evidence" value="ECO:0007669"/>
    <property type="project" value="InterPro"/>
</dbReference>
<dbReference type="EMBL" id="CP000927">
    <property type="protein sequence ID" value="ABZ71044.1"/>
    <property type="molecule type" value="Genomic_DNA"/>
</dbReference>
<dbReference type="Pfam" id="PF00107">
    <property type="entry name" value="ADH_zinc_N"/>
    <property type="match status" value="1"/>
</dbReference>
<dbReference type="InterPro" id="IPR011032">
    <property type="entry name" value="GroES-like_sf"/>
</dbReference>
<proteinExistence type="predicted"/>
<reference evidence="2" key="1">
    <citation type="submission" date="2008-01" db="EMBL/GenBank/DDBJ databases">
        <title>Complete sequence of chromosome of Caulobacter sp. K31.</title>
        <authorList>
            <consortium name="US DOE Joint Genome Institute"/>
            <person name="Copeland A."/>
            <person name="Lucas S."/>
            <person name="Lapidus A."/>
            <person name="Barry K."/>
            <person name="Glavina del Rio T."/>
            <person name="Dalin E."/>
            <person name="Tice H."/>
            <person name="Pitluck S."/>
            <person name="Bruce D."/>
            <person name="Goodwin L."/>
            <person name="Thompson L.S."/>
            <person name="Brettin T."/>
            <person name="Detter J.C."/>
            <person name="Han C."/>
            <person name="Schmutz J."/>
            <person name="Larimer F."/>
            <person name="Land M."/>
            <person name="Hauser L."/>
            <person name="Kyrpides N."/>
            <person name="Kim E."/>
            <person name="Stephens C."/>
            <person name="Richardson P."/>
        </authorList>
    </citation>
    <scope>NUCLEOTIDE SEQUENCE [LARGE SCALE GENOMIC DNA]</scope>
    <source>
        <strain evidence="2">K31</strain>
    </source>
</reference>
<dbReference type="AlphaFoldDB" id="B0T5N6"/>
<protein>
    <submittedName>
        <fullName evidence="2">Alcohol dehydrogenase zinc-binding domain protein</fullName>
    </submittedName>
</protein>
<dbReference type="InterPro" id="IPR036291">
    <property type="entry name" value="NAD(P)-bd_dom_sf"/>
</dbReference>
<evidence type="ECO:0000259" key="1">
    <source>
        <dbReference type="SMART" id="SM00829"/>
    </source>
</evidence>
<feature type="domain" description="Enoyl reductase (ER)" evidence="1">
    <location>
        <begin position="10"/>
        <end position="305"/>
    </location>
</feature>
<dbReference type="Gene3D" id="3.90.180.10">
    <property type="entry name" value="Medium-chain alcohol dehydrogenases, catalytic domain"/>
    <property type="match status" value="1"/>
</dbReference>
<organism evidence="2">
    <name type="scientific">Caulobacter sp. (strain K31)</name>
    <dbReference type="NCBI Taxonomy" id="366602"/>
    <lineage>
        <taxon>Bacteria</taxon>
        <taxon>Pseudomonadati</taxon>
        <taxon>Pseudomonadota</taxon>
        <taxon>Alphaproteobacteria</taxon>
        <taxon>Caulobacterales</taxon>
        <taxon>Caulobacteraceae</taxon>
        <taxon>Caulobacter</taxon>
    </lineage>
</organism>
<dbReference type="PANTHER" id="PTHR43677">
    <property type="entry name" value="SHORT-CHAIN DEHYDROGENASE/REDUCTASE"/>
    <property type="match status" value="1"/>
</dbReference>
<accession>B0T5N6</accession>
<dbReference type="STRING" id="366602.Caul_1915"/>
<dbReference type="KEGG" id="cak:Caul_1915"/>
<gene>
    <name evidence="2" type="ordered locus">Caul_1915</name>
</gene>
<dbReference type="SUPFAM" id="SSF50129">
    <property type="entry name" value="GroES-like"/>
    <property type="match status" value="1"/>
</dbReference>
<dbReference type="InterPro" id="IPR020843">
    <property type="entry name" value="ER"/>
</dbReference>
<dbReference type="HOGENOM" id="CLU_026673_7_0_5"/>
<dbReference type="InterPro" id="IPR051397">
    <property type="entry name" value="Zn-ADH-like_protein"/>
</dbReference>
<evidence type="ECO:0000313" key="2">
    <source>
        <dbReference type="EMBL" id="ABZ71044.1"/>
    </source>
</evidence>
<dbReference type="InterPro" id="IPR013149">
    <property type="entry name" value="ADH-like_C"/>
</dbReference>
<dbReference type="SMART" id="SM00829">
    <property type="entry name" value="PKS_ER"/>
    <property type="match status" value="1"/>
</dbReference>